<dbReference type="InterPro" id="IPR055442">
    <property type="entry name" value="Beta-prop_EML-like_2nd"/>
</dbReference>
<reference evidence="5" key="3">
    <citation type="submission" date="2025-09" db="UniProtKB">
        <authorList>
            <consortium name="Ensembl"/>
        </authorList>
    </citation>
    <scope>IDENTIFICATION</scope>
</reference>
<dbReference type="GO" id="GO:0008017">
    <property type="term" value="F:microtubule binding"/>
    <property type="evidence" value="ECO:0007669"/>
    <property type="project" value="TreeGrafter"/>
</dbReference>
<feature type="repeat" description="WD" evidence="3">
    <location>
        <begin position="223"/>
        <end position="255"/>
    </location>
</feature>
<reference evidence="6" key="1">
    <citation type="journal article" date="2017" name="PLoS ONE">
        <title>The Agassiz's desert tortoise genome provides a resource for the conservation of a threatened species.</title>
        <authorList>
            <person name="Tollis M."/>
            <person name="DeNardo D.F."/>
            <person name="Cornelius J.A."/>
            <person name="Dolby G.A."/>
            <person name="Edwards T."/>
            <person name="Henen B.T."/>
            <person name="Karl A.E."/>
            <person name="Murphy R.W."/>
            <person name="Kusumi K."/>
        </authorList>
    </citation>
    <scope>NUCLEOTIDE SEQUENCE [LARGE SCALE GENOMIC DNA]</scope>
</reference>
<dbReference type="PROSITE" id="PS50082">
    <property type="entry name" value="WD_REPEATS_2"/>
    <property type="match status" value="2"/>
</dbReference>
<feature type="domain" description="EML-like second beta-propeller" evidence="4">
    <location>
        <begin position="61"/>
        <end position="256"/>
    </location>
</feature>
<proteinExistence type="predicted"/>
<dbReference type="InterPro" id="IPR050630">
    <property type="entry name" value="WD_repeat_EMAP"/>
</dbReference>
<dbReference type="FunFam" id="2.130.10.10:FF:000044">
    <property type="entry name" value="echinoderm microtubule-associated protein-like 6 isoform X1"/>
    <property type="match status" value="1"/>
</dbReference>
<dbReference type="Ensembl" id="ENSGAGT00000041339.1">
    <property type="protein sequence ID" value="ENSGAGP00000036501.1"/>
    <property type="gene ID" value="ENSGAGG00000025886.1"/>
</dbReference>
<reference evidence="5" key="2">
    <citation type="submission" date="2025-08" db="UniProtKB">
        <authorList>
            <consortium name="Ensembl"/>
        </authorList>
    </citation>
    <scope>IDENTIFICATION</scope>
</reference>
<evidence type="ECO:0000256" key="3">
    <source>
        <dbReference type="PROSITE-ProRule" id="PRU00221"/>
    </source>
</evidence>
<dbReference type="InterPro" id="IPR015943">
    <property type="entry name" value="WD40/YVTN_repeat-like_dom_sf"/>
</dbReference>
<dbReference type="Gene3D" id="2.130.10.10">
    <property type="entry name" value="YVTN repeat-like/Quinoprotein amine dehydrogenase"/>
    <property type="match status" value="1"/>
</dbReference>
<dbReference type="SUPFAM" id="SSF50978">
    <property type="entry name" value="WD40 repeat-like"/>
    <property type="match status" value="1"/>
</dbReference>
<sequence>MTSCIASRLMLKSLGIYTPTPKRKLFCPEQPHHYPAFTQCHQDLARKKGRSNNEDQPLLLDMTEVVHIKDRKEVIHEMKFSPDGSYLAVGSNDGLVDIYAVAQRYKKIGECSKSSSFITHIDWSMDSKFLQTNDGAGERLFYKMPSGKHLTSKDEIKGIHWASWTCVIGPEVNGIWPKYTNITDVNSVDGNYSSSVLVTGDDFGFVKLFKFPCLKKGAKFRKYAGHSAHVTNVCWSHDFQWVLSTGGADHSVFQWRFIPESVTNGIIETASQGKNDHF</sequence>
<dbReference type="InterPro" id="IPR001680">
    <property type="entry name" value="WD40_rpt"/>
</dbReference>
<accession>A0A452J7W1</accession>
<organism evidence="5 6">
    <name type="scientific">Gopherus agassizii</name>
    <name type="common">Agassiz's desert tortoise</name>
    <dbReference type="NCBI Taxonomy" id="38772"/>
    <lineage>
        <taxon>Eukaryota</taxon>
        <taxon>Metazoa</taxon>
        <taxon>Chordata</taxon>
        <taxon>Craniata</taxon>
        <taxon>Vertebrata</taxon>
        <taxon>Euteleostomi</taxon>
        <taxon>Archelosauria</taxon>
        <taxon>Testudinata</taxon>
        <taxon>Testudines</taxon>
        <taxon>Cryptodira</taxon>
        <taxon>Durocryptodira</taxon>
        <taxon>Testudinoidea</taxon>
        <taxon>Testudinidae</taxon>
        <taxon>Gopherus</taxon>
    </lineage>
</organism>
<feature type="repeat" description="WD" evidence="3">
    <location>
        <begin position="68"/>
        <end position="99"/>
    </location>
</feature>
<keyword evidence="1 3" id="KW-0853">WD repeat</keyword>
<keyword evidence="2" id="KW-0677">Repeat</keyword>
<evidence type="ECO:0000256" key="1">
    <source>
        <dbReference type="ARBA" id="ARBA00022574"/>
    </source>
</evidence>
<dbReference type="AlphaFoldDB" id="A0A452J7W1"/>
<keyword evidence="6" id="KW-1185">Reference proteome</keyword>
<evidence type="ECO:0000256" key="2">
    <source>
        <dbReference type="ARBA" id="ARBA00022737"/>
    </source>
</evidence>
<dbReference type="PANTHER" id="PTHR13720:SF33">
    <property type="entry name" value="HELP DOMAIN-CONTAINING PROTEIN"/>
    <property type="match status" value="1"/>
</dbReference>
<evidence type="ECO:0000259" key="4">
    <source>
        <dbReference type="Pfam" id="PF23414"/>
    </source>
</evidence>
<dbReference type="InterPro" id="IPR036322">
    <property type="entry name" value="WD40_repeat_dom_sf"/>
</dbReference>
<evidence type="ECO:0000313" key="6">
    <source>
        <dbReference type="Proteomes" id="UP000291020"/>
    </source>
</evidence>
<dbReference type="Pfam" id="PF23414">
    <property type="entry name" value="Beta-prop_EML_2"/>
    <property type="match status" value="1"/>
</dbReference>
<dbReference type="PANTHER" id="PTHR13720">
    <property type="entry name" value="WD-40 REPEAT PROTEIN"/>
    <property type="match status" value="1"/>
</dbReference>
<name>A0A452J7W1_9SAUR</name>
<dbReference type="Proteomes" id="UP000291020">
    <property type="component" value="Unassembled WGS sequence"/>
</dbReference>
<dbReference type="SMART" id="SM00320">
    <property type="entry name" value="WD40"/>
    <property type="match status" value="2"/>
</dbReference>
<evidence type="ECO:0000313" key="5">
    <source>
        <dbReference type="Ensembl" id="ENSGAGP00000036501.1"/>
    </source>
</evidence>
<dbReference type="STRING" id="38772.ENSGAGP00000036501"/>
<protein>
    <recommendedName>
        <fullName evidence="4">EML-like second beta-propeller domain-containing protein</fullName>
    </recommendedName>
</protein>